<evidence type="ECO:0000256" key="4">
    <source>
        <dbReference type="ARBA" id="ARBA00022679"/>
    </source>
</evidence>
<keyword evidence="3" id="KW-0328">Glycosyltransferase</keyword>
<feature type="transmembrane region" description="Helical" evidence="8">
    <location>
        <begin position="120"/>
        <end position="137"/>
    </location>
</feature>
<dbReference type="PANTHER" id="PTHR33908:SF11">
    <property type="entry name" value="MEMBRANE PROTEIN"/>
    <property type="match status" value="1"/>
</dbReference>
<accession>A0ABQ6FZZ7</accession>
<dbReference type="InterPro" id="IPR050297">
    <property type="entry name" value="LipidA_mod_glycosyltrf_83"/>
</dbReference>
<dbReference type="InterPro" id="IPR038731">
    <property type="entry name" value="RgtA/B/C-like"/>
</dbReference>
<reference evidence="10 11" key="1">
    <citation type="submission" date="2023-02" db="EMBL/GenBank/DDBJ databases">
        <title>Dictyobacter halimunensis sp. nov., a new member of the class Ktedonobacteria from forest soil in a geothermal area.</title>
        <authorList>
            <person name="Rachmania M.K."/>
            <person name="Ningsih F."/>
            <person name="Sakai Y."/>
            <person name="Yabe S."/>
            <person name="Yokota A."/>
            <person name="Sjamsuridzal W."/>
        </authorList>
    </citation>
    <scope>NUCLEOTIDE SEQUENCE [LARGE SCALE GENOMIC DNA]</scope>
    <source>
        <strain evidence="10 11">S3.2.2.5</strain>
    </source>
</reference>
<dbReference type="Proteomes" id="UP001344906">
    <property type="component" value="Unassembled WGS sequence"/>
</dbReference>
<dbReference type="EMBL" id="BSRI01000002">
    <property type="protein sequence ID" value="GLV59212.1"/>
    <property type="molecule type" value="Genomic_DNA"/>
</dbReference>
<evidence type="ECO:0000256" key="8">
    <source>
        <dbReference type="SAM" id="Phobius"/>
    </source>
</evidence>
<evidence type="ECO:0000313" key="11">
    <source>
        <dbReference type="Proteomes" id="UP001344906"/>
    </source>
</evidence>
<dbReference type="RefSeq" id="WP_338255743.1">
    <property type="nucleotide sequence ID" value="NZ_BSRI01000002.1"/>
</dbReference>
<feature type="transmembrane region" description="Helical" evidence="8">
    <location>
        <begin position="395"/>
        <end position="414"/>
    </location>
</feature>
<organism evidence="10 11">
    <name type="scientific">Dictyobacter halimunensis</name>
    <dbReference type="NCBI Taxonomy" id="3026934"/>
    <lineage>
        <taxon>Bacteria</taxon>
        <taxon>Bacillati</taxon>
        <taxon>Chloroflexota</taxon>
        <taxon>Ktedonobacteria</taxon>
        <taxon>Ktedonobacterales</taxon>
        <taxon>Dictyobacteraceae</taxon>
        <taxon>Dictyobacter</taxon>
    </lineage>
</organism>
<gene>
    <name evidence="10" type="ORF">KDH_60390</name>
</gene>
<comment type="subcellular location">
    <subcellularLocation>
        <location evidence="1">Cell membrane</location>
        <topology evidence="1">Multi-pass membrane protein</topology>
    </subcellularLocation>
</comment>
<evidence type="ECO:0000313" key="10">
    <source>
        <dbReference type="EMBL" id="GLV59212.1"/>
    </source>
</evidence>
<name>A0ABQ6FZZ7_9CHLR</name>
<evidence type="ECO:0000259" key="9">
    <source>
        <dbReference type="Pfam" id="PF13231"/>
    </source>
</evidence>
<comment type="caution">
    <text evidence="10">The sequence shown here is derived from an EMBL/GenBank/DDBJ whole genome shotgun (WGS) entry which is preliminary data.</text>
</comment>
<feature type="transmembrane region" description="Helical" evidence="8">
    <location>
        <begin position="92"/>
        <end position="113"/>
    </location>
</feature>
<dbReference type="Pfam" id="PF13231">
    <property type="entry name" value="PMT_2"/>
    <property type="match status" value="1"/>
</dbReference>
<sequence>MKNINPSRSAFAPFLIFCLACTVRVLYNVTVAKGYAPLFDAQNYRNIGLNMLYLHHYCPPNQQQTLGCLAGRAPLWPAIIAVLAWIFGPSTLYPRLFFCLVGSGTCTMLYFFARDLWGKRIALITGLLAAVYVGLFLYDGWLYTESLFTFLQLVFCYALFRFQCTQHYRWAVISGITIALASLTRPNGVALIVFVVVWAALLLWKHRFSRRQALTVTLVNGLLAVSLIAPWTIRNYEATHQFIPVAVGSGAVLSGSYNDTALHPNAKNDTSWMPANSPMKQSMWINLQDRGLWVSTTQTKPLLDLEHHSDTDAYRTSRAVDWIRHHLSSMPYLLSLHFVNTWIPYTSENGLPMVQFPTRISSIIVWDMLWYIYPIILLLATLGLIMTWKRWKQELLVVYLCLLLTVGLNIALYGSSRFRAPIEPFLILLTGGCIWWCKHHLLTSWRFRPGPLSQSAHSLRDEQEEIHKSEINL</sequence>
<keyword evidence="11" id="KW-1185">Reference proteome</keyword>
<evidence type="ECO:0000256" key="2">
    <source>
        <dbReference type="ARBA" id="ARBA00022475"/>
    </source>
</evidence>
<proteinExistence type="predicted"/>
<dbReference type="PANTHER" id="PTHR33908">
    <property type="entry name" value="MANNOSYLTRANSFERASE YKCB-RELATED"/>
    <property type="match status" value="1"/>
</dbReference>
<feature type="transmembrane region" description="Helical" evidence="8">
    <location>
        <begin position="189"/>
        <end position="206"/>
    </location>
</feature>
<keyword evidence="7 8" id="KW-0472">Membrane</keyword>
<evidence type="ECO:0000256" key="5">
    <source>
        <dbReference type="ARBA" id="ARBA00022692"/>
    </source>
</evidence>
<evidence type="ECO:0000256" key="3">
    <source>
        <dbReference type="ARBA" id="ARBA00022676"/>
    </source>
</evidence>
<keyword evidence="2" id="KW-1003">Cell membrane</keyword>
<feature type="transmembrane region" description="Helical" evidence="8">
    <location>
        <begin position="213"/>
        <end position="233"/>
    </location>
</feature>
<protein>
    <recommendedName>
        <fullName evidence="9">Glycosyltransferase RgtA/B/C/D-like domain-containing protein</fullName>
    </recommendedName>
</protein>
<keyword evidence="6 8" id="KW-1133">Transmembrane helix</keyword>
<evidence type="ECO:0000256" key="6">
    <source>
        <dbReference type="ARBA" id="ARBA00022989"/>
    </source>
</evidence>
<evidence type="ECO:0000256" key="1">
    <source>
        <dbReference type="ARBA" id="ARBA00004651"/>
    </source>
</evidence>
<keyword evidence="4" id="KW-0808">Transferase</keyword>
<feature type="domain" description="Glycosyltransferase RgtA/B/C/D-like" evidence="9">
    <location>
        <begin position="72"/>
        <end position="231"/>
    </location>
</feature>
<feature type="transmembrane region" description="Helical" evidence="8">
    <location>
        <begin position="368"/>
        <end position="388"/>
    </location>
</feature>
<evidence type="ECO:0000256" key="7">
    <source>
        <dbReference type="ARBA" id="ARBA00023136"/>
    </source>
</evidence>
<keyword evidence="5 8" id="KW-0812">Transmembrane</keyword>